<dbReference type="PANTHER" id="PTHR35726:SF4">
    <property type="entry name" value="GLUTAMIC ACID-RICH PROTEIN-LIKE"/>
    <property type="match status" value="1"/>
</dbReference>
<name>A0A059A7C4_EUCGR</name>
<evidence type="ECO:0000256" key="1">
    <source>
        <dbReference type="SAM" id="MobiDB-lite"/>
    </source>
</evidence>
<feature type="compositionally biased region" description="Acidic residues" evidence="1">
    <location>
        <begin position="32"/>
        <end position="43"/>
    </location>
</feature>
<dbReference type="PANTHER" id="PTHR35726">
    <property type="entry name" value="GLUTAMIC ACID-RICH PROTEIN-LIKE"/>
    <property type="match status" value="1"/>
</dbReference>
<dbReference type="OMA" id="HVRWPER"/>
<dbReference type="eggNOG" id="ENOG502SC3W">
    <property type="taxonomic scope" value="Eukaryota"/>
</dbReference>
<evidence type="ECO:0000313" key="2">
    <source>
        <dbReference type="EMBL" id="KCW49972.1"/>
    </source>
</evidence>
<dbReference type="InParanoid" id="A0A059A7C4"/>
<reference evidence="2" key="1">
    <citation type="submission" date="2013-07" db="EMBL/GenBank/DDBJ databases">
        <title>The genome of Eucalyptus grandis.</title>
        <authorList>
            <person name="Schmutz J."/>
            <person name="Hayes R."/>
            <person name="Myburg A."/>
            <person name="Tuskan G."/>
            <person name="Grattapaglia D."/>
            <person name="Rokhsar D.S."/>
        </authorList>
    </citation>
    <scope>NUCLEOTIDE SEQUENCE</scope>
    <source>
        <tissue evidence="2">Leaf extractions</tissue>
    </source>
</reference>
<dbReference type="AlphaFoldDB" id="A0A059A7C4"/>
<dbReference type="EMBL" id="KK198763">
    <property type="protein sequence ID" value="KCW49972.1"/>
    <property type="molecule type" value="Genomic_DNA"/>
</dbReference>
<protein>
    <submittedName>
        <fullName evidence="2">Uncharacterized protein</fullName>
    </submittedName>
</protein>
<feature type="compositionally biased region" description="Acidic residues" evidence="1">
    <location>
        <begin position="76"/>
        <end position="86"/>
    </location>
</feature>
<dbReference type="Gramene" id="KCW49972">
    <property type="protein sequence ID" value="KCW49972"/>
    <property type="gene ID" value="EUGRSUZ_K03430"/>
</dbReference>
<feature type="region of interest" description="Disordered" evidence="1">
    <location>
        <begin position="19"/>
        <end position="56"/>
    </location>
</feature>
<gene>
    <name evidence="2" type="ORF">EUGRSUZ_K03430</name>
</gene>
<dbReference type="FunCoup" id="A0A059A7C4">
    <property type="interactions" value="4"/>
</dbReference>
<sequence length="126" mass="14088">MEDWMLRNAAELSSFFLLEATGDSEVDGRDPGDEEVPMEEDDAGSCSYDSSDWANADDVGECDVAACLRDGHRREEDEDEFDEDEQNSPVQLPGGEYKSCVSAESTNELMNERERSKLFWEACLAS</sequence>
<accession>A0A059A7C4</accession>
<proteinExistence type="predicted"/>
<organism evidence="2">
    <name type="scientific">Eucalyptus grandis</name>
    <name type="common">Flooded gum</name>
    <dbReference type="NCBI Taxonomy" id="71139"/>
    <lineage>
        <taxon>Eukaryota</taxon>
        <taxon>Viridiplantae</taxon>
        <taxon>Streptophyta</taxon>
        <taxon>Embryophyta</taxon>
        <taxon>Tracheophyta</taxon>
        <taxon>Spermatophyta</taxon>
        <taxon>Magnoliopsida</taxon>
        <taxon>eudicotyledons</taxon>
        <taxon>Gunneridae</taxon>
        <taxon>Pentapetalae</taxon>
        <taxon>rosids</taxon>
        <taxon>malvids</taxon>
        <taxon>Myrtales</taxon>
        <taxon>Myrtaceae</taxon>
        <taxon>Myrtoideae</taxon>
        <taxon>Eucalypteae</taxon>
        <taxon>Eucalyptus</taxon>
    </lineage>
</organism>
<feature type="region of interest" description="Disordered" evidence="1">
    <location>
        <begin position="72"/>
        <end position="97"/>
    </location>
</feature>